<dbReference type="EMBL" id="CP036287">
    <property type="protein sequence ID" value="QDU66378.1"/>
    <property type="molecule type" value="Genomic_DNA"/>
</dbReference>
<gene>
    <name evidence="1" type="ORF">Pla133_14480</name>
</gene>
<sequence>MDLGFETIGNATVIAYDGGPVLATDPWLDGPAYFGSWTLSHEIPEAQRAAIDQCRYLWISHGHPDHLCHATLARMKGKQVLLADHVGGRIARELAAEGFDVRVLPDGEWTELSPRLRVLAMADYYQDASLLMDLGGRLVADTNDAGDRGGGDLLRRAARSFDRSYLLALTGHGDADLINFFDEHGARVVPPAASKEPLGPGINGLLDHFGLKSFVPFSSMHRYQRTDSAWANEYLTGLDEHARGFDATRGELLPPFAHVDFTRDEVYGLDPRPASEDLFPPEDFGDDWSEPLEAADVERLRAYLGRVEHWRGFLGWIDFKVGGRVHRVEISPDHAERGLTLEVPRHSLMTAVEWRIFDDVLISNFARCTLHGAWHGRGTGAMYPDFNPFLTKFGDNGGAWSAAELRRYFRTYLDRGFTRLEGDAAAQRYV</sequence>
<dbReference type="AlphaFoldDB" id="A0A518BHB7"/>
<dbReference type="SUPFAM" id="SSF56281">
    <property type="entry name" value="Metallo-hydrolase/oxidoreductase"/>
    <property type="match status" value="1"/>
</dbReference>
<reference evidence="1 2" key="1">
    <citation type="submission" date="2019-02" db="EMBL/GenBank/DDBJ databases">
        <title>Deep-cultivation of Planctomycetes and their phenomic and genomic characterization uncovers novel biology.</title>
        <authorList>
            <person name="Wiegand S."/>
            <person name="Jogler M."/>
            <person name="Boedeker C."/>
            <person name="Pinto D."/>
            <person name="Vollmers J."/>
            <person name="Rivas-Marin E."/>
            <person name="Kohn T."/>
            <person name="Peeters S.H."/>
            <person name="Heuer A."/>
            <person name="Rast P."/>
            <person name="Oberbeckmann S."/>
            <person name="Bunk B."/>
            <person name="Jeske O."/>
            <person name="Meyerdierks A."/>
            <person name="Storesund J.E."/>
            <person name="Kallscheuer N."/>
            <person name="Luecker S."/>
            <person name="Lage O.M."/>
            <person name="Pohl T."/>
            <person name="Merkel B.J."/>
            <person name="Hornburger P."/>
            <person name="Mueller R.-W."/>
            <person name="Bruemmer F."/>
            <person name="Labrenz M."/>
            <person name="Spormann A.M."/>
            <person name="Op den Camp H."/>
            <person name="Overmann J."/>
            <person name="Amann R."/>
            <person name="Jetten M.S.M."/>
            <person name="Mascher T."/>
            <person name="Medema M.H."/>
            <person name="Devos D.P."/>
            <person name="Kaster A.-K."/>
            <person name="Ovreas L."/>
            <person name="Rohde M."/>
            <person name="Galperin M.Y."/>
            <person name="Jogler C."/>
        </authorList>
    </citation>
    <scope>NUCLEOTIDE SEQUENCE [LARGE SCALE GENOMIC DNA]</scope>
    <source>
        <strain evidence="1 2">Pla133</strain>
    </source>
</reference>
<dbReference type="Proteomes" id="UP000316921">
    <property type="component" value="Chromosome"/>
</dbReference>
<evidence type="ECO:0000313" key="1">
    <source>
        <dbReference type="EMBL" id="QDU66378.1"/>
    </source>
</evidence>
<dbReference type="InterPro" id="IPR036866">
    <property type="entry name" value="RibonucZ/Hydroxyglut_hydro"/>
</dbReference>
<dbReference type="RefSeq" id="WP_145064139.1">
    <property type="nucleotide sequence ID" value="NZ_CP036287.1"/>
</dbReference>
<organism evidence="1 2">
    <name type="scientific">Engelhardtia mirabilis</name>
    <dbReference type="NCBI Taxonomy" id="2528011"/>
    <lineage>
        <taxon>Bacteria</taxon>
        <taxon>Pseudomonadati</taxon>
        <taxon>Planctomycetota</taxon>
        <taxon>Planctomycetia</taxon>
        <taxon>Planctomycetia incertae sedis</taxon>
        <taxon>Engelhardtia</taxon>
    </lineage>
</organism>
<protein>
    <recommendedName>
        <fullName evidence="3">Beta-lactamase superfamily domain protein</fullName>
    </recommendedName>
</protein>
<evidence type="ECO:0008006" key="3">
    <source>
        <dbReference type="Google" id="ProtNLM"/>
    </source>
</evidence>
<dbReference type="KEGG" id="pbap:Pla133_14480"/>
<keyword evidence="2" id="KW-1185">Reference proteome</keyword>
<proteinExistence type="predicted"/>
<dbReference type="Gene3D" id="3.60.15.10">
    <property type="entry name" value="Ribonuclease Z/Hydroxyacylglutathione hydrolase-like"/>
    <property type="match status" value="1"/>
</dbReference>
<accession>A0A518BHB7</accession>
<name>A0A518BHB7_9BACT</name>
<evidence type="ECO:0000313" key="2">
    <source>
        <dbReference type="Proteomes" id="UP000316921"/>
    </source>
</evidence>